<evidence type="ECO:0000256" key="1">
    <source>
        <dbReference type="SAM" id="MobiDB-lite"/>
    </source>
</evidence>
<keyword evidence="3" id="KW-1185">Reference proteome</keyword>
<feature type="compositionally biased region" description="Basic residues" evidence="1">
    <location>
        <begin position="1"/>
        <end position="10"/>
    </location>
</feature>
<organism evidence="2 3">
    <name type="scientific">Citricoccus parietis</name>
    <dbReference type="NCBI Taxonomy" id="592307"/>
    <lineage>
        <taxon>Bacteria</taxon>
        <taxon>Bacillati</taxon>
        <taxon>Actinomycetota</taxon>
        <taxon>Actinomycetes</taxon>
        <taxon>Micrococcales</taxon>
        <taxon>Micrococcaceae</taxon>
        <taxon>Citricoccus</taxon>
    </lineage>
</organism>
<sequence length="53" mass="5505">MASHQVRRRAGPGGARAPGGAGPHLGQLTLGGFGDARTTSCHQYLRAHPEQDV</sequence>
<gene>
    <name evidence="2" type="ORF">ACFFX0_25125</name>
</gene>
<evidence type="ECO:0000313" key="3">
    <source>
        <dbReference type="Proteomes" id="UP001589575"/>
    </source>
</evidence>
<proteinExistence type="predicted"/>
<comment type="caution">
    <text evidence="2">The sequence shown here is derived from an EMBL/GenBank/DDBJ whole genome shotgun (WGS) entry which is preliminary data.</text>
</comment>
<evidence type="ECO:0000313" key="2">
    <source>
        <dbReference type="EMBL" id="MFB9074300.1"/>
    </source>
</evidence>
<name>A0ABV5G5S3_9MICC</name>
<accession>A0ABV5G5S3</accession>
<feature type="compositionally biased region" description="Gly residues" evidence="1">
    <location>
        <begin position="11"/>
        <end position="33"/>
    </location>
</feature>
<feature type="region of interest" description="Disordered" evidence="1">
    <location>
        <begin position="1"/>
        <end position="33"/>
    </location>
</feature>
<dbReference type="EMBL" id="JBHMFI010000002">
    <property type="protein sequence ID" value="MFB9074300.1"/>
    <property type="molecule type" value="Genomic_DNA"/>
</dbReference>
<protein>
    <submittedName>
        <fullName evidence="2">Uncharacterized protein</fullName>
    </submittedName>
</protein>
<reference evidence="2 3" key="1">
    <citation type="submission" date="2024-09" db="EMBL/GenBank/DDBJ databases">
        <authorList>
            <person name="Sun Q."/>
            <person name="Mori K."/>
        </authorList>
    </citation>
    <scope>NUCLEOTIDE SEQUENCE [LARGE SCALE GENOMIC DNA]</scope>
    <source>
        <strain evidence="2 3">CCM 7609</strain>
    </source>
</reference>
<dbReference type="Proteomes" id="UP001589575">
    <property type="component" value="Unassembled WGS sequence"/>
</dbReference>